<evidence type="ECO:0000313" key="4">
    <source>
        <dbReference type="Proteomes" id="UP000006671"/>
    </source>
</evidence>
<dbReference type="STRING" id="5762.D2VE99"/>
<proteinExistence type="predicted"/>
<evidence type="ECO:0000313" key="3">
    <source>
        <dbReference type="EMBL" id="EFC44759.1"/>
    </source>
</evidence>
<dbReference type="eggNOG" id="KOG1549">
    <property type="taxonomic scope" value="Eukaryota"/>
</dbReference>
<dbReference type="InterPro" id="IPR015424">
    <property type="entry name" value="PyrdxlP-dep_Trfase"/>
</dbReference>
<dbReference type="RefSeq" id="XP_002677503.1">
    <property type="nucleotide sequence ID" value="XM_002677457.1"/>
</dbReference>
<dbReference type="VEuPathDB" id="AmoebaDB:NAEGRDRAFT_33363"/>
<dbReference type="AlphaFoldDB" id="D2VE99"/>
<reference evidence="3 4" key="1">
    <citation type="journal article" date="2010" name="Cell">
        <title>The genome of Naegleria gruberi illuminates early eukaryotic versatility.</title>
        <authorList>
            <person name="Fritz-Laylin L.K."/>
            <person name="Prochnik S.E."/>
            <person name="Ginger M.L."/>
            <person name="Dacks J.B."/>
            <person name="Carpenter M.L."/>
            <person name="Field M.C."/>
            <person name="Kuo A."/>
            <person name="Paredez A."/>
            <person name="Chapman J."/>
            <person name="Pham J."/>
            <person name="Shu S."/>
            <person name="Neupane R."/>
            <person name="Cipriano M."/>
            <person name="Mancuso J."/>
            <person name="Tu H."/>
            <person name="Salamov A."/>
            <person name="Lindquist E."/>
            <person name="Shapiro H."/>
            <person name="Lucas S."/>
            <person name="Grigoriev I.V."/>
            <person name="Cande W.Z."/>
            <person name="Fulton C."/>
            <person name="Rokhsar D.S."/>
            <person name="Dawson S.C."/>
        </authorList>
    </citation>
    <scope>NUCLEOTIDE SEQUENCE [LARGE SCALE GENOMIC DNA]</scope>
    <source>
        <strain evidence="3 4">NEG-M</strain>
    </source>
</reference>
<dbReference type="FunCoup" id="D2VE99">
    <property type="interactions" value="5"/>
</dbReference>
<dbReference type="Proteomes" id="UP000006671">
    <property type="component" value="Unassembled WGS sequence"/>
</dbReference>
<organism evidence="4">
    <name type="scientific">Naegleria gruberi</name>
    <name type="common">Amoeba</name>
    <dbReference type="NCBI Taxonomy" id="5762"/>
    <lineage>
        <taxon>Eukaryota</taxon>
        <taxon>Discoba</taxon>
        <taxon>Heterolobosea</taxon>
        <taxon>Tetramitia</taxon>
        <taxon>Eutetramitia</taxon>
        <taxon>Vahlkampfiidae</taxon>
        <taxon>Naegleria</taxon>
    </lineage>
</organism>
<dbReference type="KEGG" id="ngr:NAEGRDRAFT_33363"/>
<keyword evidence="1" id="KW-0663">Pyridoxal phosphate</keyword>
<dbReference type="EMBL" id="GG738866">
    <property type="protein sequence ID" value="EFC44759.1"/>
    <property type="molecule type" value="Genomic_DNA"/>
</dbReference>
<dbReference type="SUPFAM" id="SSF53383">
    <property type="entry name" value="PLP-dependent transferases"/>
    <property type="match status" value="1"/>
</dbReference>
<name>D2VE99_NAEGR</name>
<dbReference type="PANTHER" id="PTHR43092">
    <property type="entry name" value="L-CYSTEINE DESULFHYDRASE"/>
    <property type="match status" value="1"/>
</dbReference>
<dbReference type="Gene3D" id="3.90.1150.10">
    <property type="entry name" value="Aspartate Aminotransferase, domain 1"/>
    <property type="match status" value="1"/>
</dbReference>
<dbReference type="GeneID" id="8848904"/>
<protein>
    <submittedName>
        <fullName evidence="3">Predicted protein</fullName>
    </submittedName>
</protein>
<dbReference type="PANTHER" id="PTHR43092:SF2">
    <property type="entry name" value="HERCYNYLCYSTEINE SULFOXIDE LYASE"/>
    <property type="match status" value="1"/>
</dbReference>
<dbReference type="OMA" id="TGNCHKW"/>
<evidence type="ECO:0000256" key="1">
    <source>
        <dbReference type="ARBA" id="ARBA00022898"/>
    </source>
</evidence>
<gene>
    <name evidence="3" type="ORF">NAEGRDRAFT_33363</name>
</gene>
<dbReference type="Gene3D" id="3.40.640.10">
    <property type="entry name" value="Type I PLP-dependent aspartate aminotransferase-like (Major domain)"/>
    <property type="match status" value="1"/>
</dbReference>
<keyword evidence="4" id="KW-1185">Reference proteome</keyword>
<dbReference type="InterPro" id="IPR000192">
    <property type="entry name" value="Aminotrans_V_dom"/>
</dbReference>
<accession>D2VE99</accession>
<dbReference type="OrthoDB" id="5978656at2759"/>
<sequence>MKNQFYLDANYTNLNHGSFGSTPKDVMAANFKYQIDMEEKPDPWFRMTVLPKYDQSRKMLSKIIGSQNDDDVVIVENASVAINAIFRSIPFTKKDKIIYFNTAYGMVQKTIAYIHDFYGTELVEVTFTLEDLQSVESILSKVKEVALANKENTTIAVFSHIVSTPAIVLPVKELVQFFNTLNVPSVIDGAHAIGSIPFNVTEIGSDYYLSNAHKWLFTPKSSCVLWKNPNARFQIHPTVISYGYTTTPVQSYQKEFSYVGTRDYSAYLSIKDAIEWRQRVCGGEENIMKYNTELAIKIGELYSQIFGTHLLTEDKRLWSGSMANIRLPFTDNMDFWYKVNQIIYEKFNSFPIFFEFDKKAYIRVSAQIYNSIEDYQKIGLAIYETAKQLFNEQK</sequence>
<dbReference type="Pfam" id="PF00266">
    <property type="entry name" value="Aminotran_5"/>
    <property type="match status" value="1"/>
</dbReference>
<dbReference type="InParanoid" id="D2VE99"/>
<dbReference type="InterPro" id="IPR015422">
    <property type="entry name" value="PyrdxlP-dep_Trfase_small"/>
</dbReference>
<evidence type="ECO:0000259" key="2">
    <source>
        <dbReference type="Pfam" id="PF00266"/>
    </source>
</evidence>
<dbReference type="InterPro" id="IPR015421">
    <property type="entry name" value="PyrdxlP-dep_Trfase_major"/>
</dbReference>
<feature type="domain" description="Aminotransferase class V" evidence="2">
    <location>
        <begin position="46"/>
        <end position="376"/>
    </location>
</feature>